<evidence type="ECO:0000313" key="2">
    <source>
        <dbReference type="EMBL" id="CAA9378308.1"/>
    </source>
</evidence>
<sequence>MSTTSGGSDPGTTDPEAGSVVPPYDDRRQSADVDTDDEKLYRDGVNVSAATGPVETDDTMHSPEPADTARGAAASPADEKPAEETPSGDSGPAATGPAHYEGTTRGEHVSDDSHDQGGPEKASGTGDGQ</sequence>
<reference evidence="2" key="1">
    <citation type="submission" date="2020-02" db="EMBL/GenBank/DDBJ databases">
        <authorList>
            <person name="Meier V. D."/>
        </authorList>
    </citation>
    <scope>NUCLEOTIDE SEQUENCE</scope>
    <source>
        <strain evidence="2">AVDCRST_MAG21</strain>
    </source>
</reference>
<proteinExistence type="predicted"/>
<organism evidence="2">
    <name type="scientific">uncultured Nocardioidaceae bacterium</name>
    <dbReference type="NCBI Taxonomy" id="253824"/>
    <lineage>
        <taxon>Bacteria</taxon>
        <taxon>Bacillati</taxon>
        <taxon>Actinomycetota</taxon>
        <taxon>Actinomycetes</taxon>
        <taxon>Propionibacteriales</taxon>
        <taxon>Nocardioidaceae</taxon>
        <taxon>environmental samples</taxon>
    </lineage>
</organism>
<feature type="compositionally biased region" description="Basic and acidic residues" evidence="1">
    <location>
        <begin position="102"/>
        <end position="118"/>
    </location>
</feature>
<feature type="compositionally biased region" description="Low complexity" evidence="1">
    <location>
        <begin position="1"/>
        <end position="15"/>
    </location>
</feature>
<dbReference type="AlphaFoldDB" id="A0A6J4N7P3"/>
<gene>
    <name evidence="2" type="ORF">AVDCRST_MAG21-1601</name>
</gene>
<protein>
    <submittedName>
        <fullName evidence="2">Uncharacterized protein</fullName>
    </submittedName>
</protein>
<feature type="region of interest" description="Disordered" evidence="1">
    <location>
        <begin position="1"/>
        <end position="129"/>
    </location>
</feature>
<accession>A0A6J4N7P3</accession>
<evidence type="ECO:0000256" key="1">
    <source>
        <dbReference type="SAM" id="MobiDB-lite"/>
    </source>
</evidence>
<name>A0A6J4N7P3_9ACTN</name>
<dbReference type="EMBL" id="CADCUL010000137">
    <property type="protein sequence ID" value="CAA9378308.1"/>
    <property type="molecule type" value="Genomic_DNA"/>
</dbReference>